<organism evidence="2">
    <name type="scientific">Aphanomyces astaci</name>
    <name type="common">Crayfish plague agent</name>
    <dbReference type="NCBI Taxonomy" id="112090"/>
    <lineage>
        <taxon>Eukaryota</taxon>
        <taxon>Sar</taxon>
        <taxon>Stramenopiles</taxon>
        <taxon>Oomycota</taxon>
        <taxon>Saprolegniomycetes</taxon>
        <taxon>Saprolegniales</taxon>
        <taxon>Verrucalvaceae</taxon>
        <taxon>Aphanomyces</taxon>
    </lineage>
</organism>
<dbReference type="AlphaFoldDB" id="W4GFD4"/>
<feature type="compositionally biased region" description="Polar residues" evidence="1">
    <location>
        <begin position="50"/>
        <end position="66"/>
    </location>
</feature>
<reference evidence="2" key="1">
    <citation type="submission" date="2013-12" db="EMBL/GenBank/DDBJ databases">
        <title>The Genome Sequence of Aphanomyces astaci APO3.</title>
        <authorList>
            <consortium name="The Broad Institute Genomics Platform"/>
            <person name="Russ C."/>
            <person name="Tyler B."/>
            <person name="van West P."/>
            <person name="Dieguez-Uribeondo J."/>
            <person name="Young S.K."/>
            <person name="Zeng Q."/>
            <person name="Gargeya S."/>
            <person name="Fitzgerald M."/>
            <person name="Abouelleil A."/>
            <person name="Alvarado L."/>
            <person name="Chapman S.B."/>
            <person name="Gainer-Dewar J."/>
            <person name="Goldberg J."/>
            <person name="Griggs A."/>
            <person name="Gujja S."/>
            <person name="Hansen M."/>
            <person name="Howarth C."/>
            <person name="Imamovic A."/>
            <person name="Ireland A."/>
            <person name="Larimer J."/>
            <person name="McCowan C."/>
            <person name="Murphy C."/>
            <person name="Pearson M."/>
            <person name="Poon T.W."/>
            <person name="Priest M."/>
            <person name="Roberts A."/>
            <person name="Saif S."/>
            <person name="Shea T."/>
            <person name="Sykes S."/>
            <person name="Wortman J."/>
            <person name="Nusbaum C."/>
            <person name="Birren B."/>
        </authorList>
    </citation>
    <scope>NUCLEOTIDE SEQUENCE [LARGE SCALE GENOMIC DNA]</scope>
    <source>
        <strain evidence="2">APO3</strain>
    </source>
</reference>
<dbReference type="RefSeq" id="XP_009832773.1">
    <property type="nucleotide sequence ID" value="XM_009834471.1"/>
</dbReference>
<dbReference type="VEuPathDB" id="FungiDB:H257_08554"/>
<gene>
    <name evidence="2" type="ORF">H257_08554</name>
</gene>
<evidence type="ECO:0000256" key="1">
    <source>
        <dbReference type="SAM" id="MobiDB-lite"/>
    </source>
</evidence>
<dbReference type="GeneID" id="20810550"/>
<feature type="region of interest" description="Disordered" evidence="1">
    <location>
        <begin position="47"/>
        <end position="68"/>
    </location>
</feature>
<name>W4GFD4_APHAT</name>
<dbReference type="OrthoDB" id="66021at2759"/>
<proteinExistence type="predicted"/>
<sequence length="188" mass="20599">MLMACQHDNGPVKSTLEHHHLWNIPLNHHHLHEQVVMDLIEYLPRPPTAHHSSSPETGDFDLNTTGSSLDDSLQIQQQQLPSLQSVSTKNVQQIPGQCLQHASRTVVTYCGYCKAHGGFDAEKCEKSAQSHGLCKALGGGARYTFSDYDKSSQGKGVCRKHGGPLTLSEATCVRSMAGRDYAWMSSAD</sequence>
<protein>
    <submittedName>
        <fullName evidence="2">Uncharacterized protein</fullName>
    </submittedName>
</protein>
<evidence type="ECO:0000313" key="2">
    <source>
        <dbReference type="EMBL" id="ETV77663.1"/>
    </source>
</evidence>
<dbReference type="EMBL" id="KI913132">
    <property type="protein sequence ID" value="ETV77663.1"/>
    <property type="molecule type" value="Genomic_DNA"/>
</dbReference>
<accession>W4GFD4</accession>